<dbReference type="SUPFAM" id="SSF54373">
    <property type="entry name" value="FAD-linked reductases, C-terminal domain"/>
    <property type="match status" value="1"/>
</dbReference>
<dbReference type="Proteomes" id="UP000231553">
    <property type="component" value="Unassembled WGS sequence"/>
</dbReference>
<keyword evidence="2" id="KW-0285">Flavoprotein</keyword>
<dbReference type="InterPro" id="IPR002938">
    <property type="entry name" value="FAD-bd"/>
</dbReference>
<sequence>MAVEQRNITVLGAGVGGLAVATALARRGARVQVLEQAPALREVGAGIQISPNGMAVLRALGVVDGDAKGAMKSQGTILCDYGDDTSILTQPPPQAGAAWYYHRADLVGLLSRTAQAAGVSLRLGTTVSALKIETDAAVLSLADGTTLTSRCLIAADGIHSVARKVVEGPGAAKFSGHVAWRAVVPWEGREAEPVARVAMGPGRHVVTYPLRGGQAMNLVAVEERRDWTSESWSRRGDPEDLRTRFADFGGRAGRVLRGVDQTYLWALYLHPVATRWHAGPVALLGDAAHPTLPFLAQGACLALEDAWVLAAVLDRADTVEAGFAAYQQLRQERARRVVATARSNGRRFHLKTPMREIAHLVLKLGGTRVTPDLSWLYGYDAKEV</sequence>
<dbReference type="PRINTS" id="PR00420">
    <property type="entry name" value="RNGMNOXGNASE"/>
</dbReference>
<gene>
    <name evidence="7" type="ORF">CVM52_11310</name>
</gene>
<reference evidence="7 8" key="1">
    <citation type="journal article" date="2018" name="Int. J. Syst. Evol. Microbiol.">
        <title>Pseudooceanicola lipolyticus sp. nov., a marine alphaproteobacterium, reclassification of Oceanicola flagellatus as Pseudooceanicola flagellatus comb. nov. and emended description of the genus Pseudooceanicola.</title>
        <authorList>
            <person name="Huang M.-M."/>
            <person name="Guo L.-L."/>
            <person name="Wu Y.-H."/>
            <person name="Lai Q.-L."/>
            <person name="Shao Z.-Z."/>
            <person name="Wang C.-S."/>
            <person name="Wu M."/>
            <person name="Xu X.-W."/>
        </authorList>
    </citation>
    <scope>NUCLEOTIDE SEQUENCE [LARGE SCALE GENOMIC DNA]</scope>
    <source>
        <strain evidence="7 8">157</strain>
    </source>
</reference>
<keyword evidence="5 7" id="KW-0503">Monooxygenase</keyword>
<dbReference type="PANTHER" id="PTHR13789">
    <property type="entry name" value="MONOOXYGENASE"/>
    <property type="match status" value="1"/>
</dbReference>
<dbReference type="GO" id="GO:0071949">
    <property type="term" value="F:FAD binding"/>
    <property type="evidence" value="ECO:0007669"/>
    <property type="project" value="InterPro"/>
</dbReference>
<dbReference type="EMBL" id="PGTB01000037">
    <property type="protein sequence ID" value="PJE36578.1"/>
    <property type="molecule type" value="Genomic_DNA"/>
</dbReference>
<dbReference type="GO" id="GO:0004497">
    <property type="term" value="F:monooxygenase activity"/>
    <property type="evidence" value="ECO:0007669"/>
    <property type="project" value="UniProtKB-KW"/>
</dbReference>
<evidence type="ECO:0000256" key="2">
    <source>
        <dbReference type="ARBA" id="ARBA00022630"/>
    </source>
</evidence>
<name>A0A2M8J1F1_9RHOB</name>
<dbReference type="AlphaFoldDB" id="A0A2M8J1F1"/>
<evidence type="ECO:0000313" key="7">
    <source>
        <dbReference type="EMBL" id="PJE36578.1"/>
    </source>
</evidence>
<dbReference type="InterPro" id="IPR050493">
    <property type="entry name" value="FAD-dep_Monooxygenase_BioMet"/>
</dbReference>
<organism evidence="7 8">
    <name type="scientific">Pseudooceanicola lipolyticus</name>
    <dbReference type="NCBI Taxonomy" id="2029104"/>
    <lineage>
        <taxon>Bacteria</taxon>
        <taxon>Pseudomonadati</taxon>
        <taxon>Pseudomonadota</taxon>
        <taxon>Alphaproteobacteria</taxon>
        <taxon>Rhodobacterales</taxon>
        <taxon>Paracoccaceae</taxon>
        <taxon>Pseudooceanicola</taxon>
    </lineage>
</organism>
<dbReference type="RefSeq" id="WP_100162604.1">
    <property type="nucleotide sequence ID" value="NZ_PGTB01000037.1"/>
</dbReference>
<dbReference type="InterPro" id="IPR036188">
    <property type="entry name" value="FAD/NAD-bd_sf"/>
</dbReference>
<evidence type="ECO:0000313" key="8">
    <source>
        <dbReference type="Proteomes" id="UP000231553"/>
    </source>
</evidence>
<dbReference type="OrthoDB" id="4230779at2"/>
<dbReference type="PANTHER" id="PTHR13789:SF318">
    <property type="entry name" value="GERANYLGERANYL DIPHOSPHATE REDUCTASE"/>
    <property type="match status" value="1"/>
</dbReference>
<feature type="domain" description="FAD-binding" evidence="6">
    <location>
        <begin position="8"/>
        <end position="340"/>
    </location>
</feature>
<dbReference type="Pfam" id="PF01494">
    <property type="entry name" value="FAD_binding_3"/>
    <property type="match status" value="1"/>
</dbReference>
<keyword evidence="3" id="KW-0274">FAD</keyword>
<evidence type="ECO:0000256" key="5">
    <source>
        <dbReference type="ARBA" id="ARBA00023033"/>
    </source>
</evidence>
<evidence type="ECO:0000256" key="1">
    <source>
        <dbReference type="ARBA" id="ARBA00001974"/>
    </source>
</evidence>
<proteinExistence type="predicted"/>
<evidence type="ECO:0000256" key="3">
    <source>
        <dbReference type="ARBA" id="ARBA00022827"/>
    </source>
</evidence>
<keyword evidence="8" id="KW-1185">Reference proteome</keyword>
<dbReference type="Gene3D" id="3.50.50.60">
    <property type="entry name" value="FAD/NAD(P)-binding domain"/>
    <property type="match status" value="1"/>
</dbReference>
<accession>A0A2M8J1F1</accession>
<evidence type="ECO:0000259" key="6">
    <source>
        <dbReference type="Pfam" id="PF01494"/>
    </source>
</evidence>
<keyword evidence="4" id="KW-0560">Oxidoreductase</keyword>
<evidence type="ECO:0000256" key="4">
    <source>
        <dbReference type="ARBA" id="ARBA00023002"/>
    </source>
</evidence>
<comment type="cofactor">
    <cofactor evidence="1">
        <name>FAD</name>
        <dbReference type="ChEBI" id="CHEBI:57692"/>
    </cofactor>
</comment>
<dbReference type="SUPFAM" id="SSF51905">
    <property type="entry name" value="FAD/NAD(P)-binding domain"/>
    <property type="match status" value="1"/>
</dbReference>
<comment type="caution">
    <text evidence="7">The sequence shown here is derived from an EMBL/GenBank/DDBJ whole genome shotgun (WGS) entry which is preliminary data.</text>
</comment>
<protein>
    <submittedName>
        <fullName evidence="7">Monooxygenase</fullName>
    </submittedName>
</protein>